<proteinExistence type="inferred from homology"/>
<dbReference type="GO" id="GO:0005811">
    <property type="term" value="C:lipid droplet"/>
    <property type="evidence" value="ECO:0007669"/>
    <property type="project" value="UniProtKB-SubCell"/>
</dbReference>
<dbReference type="AlphaFoldDB" id="A0A0F7SMP9"/>
<dbReference type="Pfam" id="PF10230">
    <property type="entry name" value="LIDHydrolase"/>
    <property type="match status" value="1"/>
</dbReference>
<organism evidence="5">
    <name type="scientific">Phaffia rhodozyma</name>
    <name type="common">Yeast</name>
    <name type="synonym">Xanthophyllomyces dendrorhous</name>
    <dbReference type="NCBI Taxonomy" id="264483"/>
    <lineage>
        <taxon>Eukaryota</taxon>
        <taxon>Fungi</taxon>
        <taxon>Dikarya</taxon>
        <taxon>Basidiomycota</taxon>
        <taxon>Agaricomycotina</taxon>
        <taxon>Tremellomycetes</taxon>
        <taxon>Cystofilobasidiales</taxon>
        <taxon>Mrakiaceae</taxon>
        <taxon>Phaffia</taxon>
    </lineage>
</organism>
<dbReference type="PANTHER" id="PTHR13390:SF0">
    <property type="entry name" value="LIPID DROPLET-ASSOCIATED HYDROLASE"/>
    <property type="match status" value="1"/>
</dbReference>
<evidence type="ECO:0000313" key="5">
    <source>
        <dbReference type="EMBL" id="CED83337.1"/>
    </source>
</evidence>
<name>A0A0F7SMP9_PHARH</name>
<sequence>MSTTPLADLLRVRLANTDKLFHRSTFQHSCPLASHHRSDLYYFPPRNLDTQPRALWVYLPGNPGLLEYYDSFLQTLYTLIPSHIGILAIGQAGHAPHLPPIPSGMNPVELPGQVEAKLEILDEVWRILGKDVNVGISGHSVGSWMSIQILEQRPQISSAMLLFPTLSHIAQSPNGKQLQPIFRSPLIYILPRASLLTKLIPRGLLSYVLPAPTIALVQSFHVIRAALILGRSEMDLVQEPDLAFLKANRHRIWGYWGESDGWVGVGHGNEIRDVLEQTITEVQVEPQETLDQKIWHGVESIPHAFCLAHGEIIARKVAPWLETAFEKK</sequence>
<evidence type="ECO:0000256" key="3">
    <source>
        <dbReference type="ARBA" id="ARBA00022677"/>
    </source>
</evidence>
<evidence type="ECO:0000256" key="1">
    <source>
        <dbReference type="ARBA" id="ARBA00004502"/>
    </source>
</evidence>
<dbReference type="GO" id="GO:0016298">
    <property type="term" value="F:lipase activity"/>
    <property type="evidence" value="ECO:0007669"/>
    <property type="project" value="InterPro"/>
</dbReference>
<evidence type="ECO:0000256" key="2">
    <source>
        <dbReference type="ARBA" id="ARBA00008300"/>
    </source>
</evidence>
<accession>A0A0F7SMP9</accession>
<keyword evidence="4" id="KW-0378">Hydrolase</keyword>
<keyword evidence="3" id="KW-0551">Lipid droplet</keyword>
<comment type="similarity">
    <text evidence="2">Belongs to the AB hydrolase superfamily. LDAH family.</text>
</comment>
<evidence type="ECO:0000256" key="4">
    <source>
        <dbReference type="ARBA" id="ARBA00022801"/>
    </source>
</evidence>
<reference evidence="5" key="1">
    <citation type="submission" date="2014-08" db="EMBL/GenBank/DDBJ databases">
        <authorList>
            <person name="Sharma Rahul"/>
            <person name="Thines Marco"/>
        </authorList>
    </citation>
    <scope>NUCLEOTIDE SEQUENCE</scope>
</reference>
<comment type="subcellular location">
    <subcellularLocation>
        <location evidence="1">Lipid droplet</location>
    </subcellularLocation>
</comment>
<dbReference type="InterPro" id="IPR029058">
    <property type="entry name" value="AB_hydrolase_fold"/>
</dbReference>
<dbReference type="Gene3D" id="3.40.50.1820">
    <property type="entry name" value="alpha/beta hydrolase"/>
    <property type="match status" value="1"/>
</dbReference>
<dbReference type="PANTHER" id="PTHR13390">
    <property type="entry name" value="LIPASE"/>
    <property type="match status" value="1"/>
</dbReference>
<protein>
    <submittedName>
        <fullName evidence="5">Uncharacterized conserved protein</fullName>
    </submittedName>
</protein>
<dbReference type="EMBL" id="LN483142">
    <property type="protein sequence ID" value="CED83337.1"/>
    <property type="molecule type" value="Genomic_DNA"/>
</dbReference>
<dbReference type="SUPFAM" id="SSF53474">
    <property type="entry name" value="alpha/beta-Hydrolases"/>
    <property type="match status" value="1"/>
</dbReference>
<dbReference type="InterPro" id="IPR019363">
    <property type="entry name" value="LDAH"/>
</dbReference>
<dbReference type="GO" id="GO:0019915">
    <property type="term" value="P:lipid storage"/>
    <property type="evidence" value="ECO:0007669"/>
    <property type="project" value="InterPro"/>
</dbReference>